<dbReference type="STRING" id="1124188.SAMN05444377_11538"/>
<reference evidence="1 2" key="1">
    <citation type="submission" date="2016-11" db="EMBL/GenBank/DDBJ databases">
        <authorList>
            <person name="Jaros S."/>
            <person name="Januszkiewicz K."/>
            <person name="Wedrychowicz H."/>
        </authorList>
    </citation>
    <scope>NUCLEOTIDE SEQUENCE [LARGE SCALE GENOMIC DNA]</scope>
    <source>
        <strain evidence="1 2">DSM 25660</strain>
    </source>
</reference>
<proteinExistence type="predicted"/>
<keyword evidence="2" id="KW-1185">Reference proteome</keyword>
<dbReference type="Proteomes" id="UP000184147">
    <property type="component" value="Unassembled WGS sequence"/>
</dbReference>
<dbReference type="RefSeq" id="WP_073364645.1">
    <property type="nucleotide sequence ID" value="NZ_FQVQ01000015.1"/>
</dbReference>
<evidence type="ECO:0000313" key="2">
    <source>
        <dbReference type="Proteomes" id="UP000184147"/>
    </source>
</evidence>
<dbReference type="OrthoDB" id="4301792at2"/>
<dbReference type="AlphaFoldDB" id="A0A1M5DJ96"/>
<name>A0A1M5DJ96_9FLAO</name>
<dbReference type="EMBL" id="FQVQ01000015">
    <property type="protein sequence ID" value="SHF66812.1"/>
    <property type="molecule type" value="Genomic_DNA"/>
</dbReference>
<evidence type="ECO:0000313" key="1">
    <source>
        <dbReference type="EMBL" id="SHF66812.1"/>
    </source>
</evidence>
<accession>A0A1M5DJ96</accession>
<protein>
    <submittedName>
        <fullName evidence="1">Uncharacterized protein</fullName>
    </submittedName>
</protein>
<organism evidence="1 2">
    <name type="scientific">Flavobacterium fontis</name>
    <dbReference type="NCBI Taxonomy" id="1124188"/>
    <lineage>
        <taxon>Bacteria</taxon>
        <taxon>Pseudomonadati</taxon>
        <taxon>Bacteroidota</taxon>
        <taxon>Flavobacteriia</taxon>
        <taxon>Flavobacteriales</taxon>
        <taxon>Flavobacteriaceae</taxon>
        <taxon>Flavobacterium</taxon>
    </lineage>
</organism>
<sequence>MRIHVFFGVLLLCFGCKEPPKEVAAPQKEILLLARHESGNIVEYRHELKWYTDSTFEYNSKAKDHGHTKYEKFEGKAYLQSDTLHFSRKDMNGSGGKAVFKNGMLEFVGETQNFRLDVLQNKTALRSLIDLHPFPDYAVFTYSPKKKDRNTPYDLSEEEFERVRELIACVFDEQKDVVKPSNDYVKQCIPYRNRKGDLEVRVYLHCKNALDPSAFRYQPLILRDVGNCSVTFVLSFKANYYVDFKVADTPEIPAEK</sequence>
<gene>
    <name evidence="1" type="ORF">SAMN05444377_11538</name>
</gene>